<gene>
    <name evidence="3" type="ORF">OIDMADRAFT_44971</name>
</gene>
<dbReference type="AlphaFoldDB" id="A0A0C3GZE8"/>
<reference evidence="4" key="2">
    <citation type="submission" date="2015-01" db="EMBL/GenBank/DDBJ databases">
        <title>Evolutionary Origins and Diversification of the Mycorrhizal Mutualists.</title>
        <authorList>
            <consortium name="DOE Joint Genome Institute"/>
            <consortium name="Mycorrhizal Genomics Consortium"/>
            <person name="Kohler A."/>
            <person name="Kuo A."/>
            <person name="Nagy L.G."/>
            <person name="Floudas D."/>
            <person name="Copeland A."/>
            <person name="Barry K.W."/>
            <person name="Cichocki N."/>
            <person name="Veneault-Fourrey C."/>
            <person name="LaButti K."/>
            <person name="Lindquist E.A."/>
            <person name="Lipzen A."/>
            <person name="Lundell T."/>
            <person name="Morin E."/>
            <person name="Murat C."/>
            <person name="Riley R."/>
            <person name="Ohm R."/>
            <person name="Sun H."/>
            <person name="Tunlid A."/>
            <person name="Henrissat B."/>
            <person name="Grigoriev I.V."/>
            <person name="Hibbett D.S."/>
            <person name="Martin F."/>
        </authorList>
    </citation>
    <scope>NUCLEOTIDE SEQUENCE [LARGE SCALE GENOMIC DNA]</scope>
    <source>
        <strain evidence="4">Zn</strain>
    </source>
</reference>
<keyword evidence="4" id="KW-1185">Reference proteome</keyword>
<dbReference type="InParanoid" id="A0A0C3GZE8"/>
<dbReference type="GO" id="GO:0047617">
    <property type="term" value="F:fatty acyl-CoA hydrolase activity"/>
    <property type="evidence" value="ECO:0007669"/>
    <property type="project" value="InterPro"/>
</dbReference>
<dbReference type="GO" id="GO:0005782">
    <property type="term" value="C:peroxisomal matrix"/>
    <property type="evidence" value="ECO:0007669"/>
    <property type="project" value="UniProtKB-SubCell"/>
</dbReference>
<reference evidence="3 4" key="1">
    <citation type="submission" date="2014-04" db="EMBL/GenBank/DDBJ databases">
        <authorList>
            <consortium name="DOE Joint Genome Institute"/>
            <person name="Kuo A."/>
            <person name="Martino E."/>
            <person name="Perotto S."/>
            <person name="Kohler A."/>
            <person name="Nagy L.G."/>
            <person name="Floudas D."/>
            <person name="Copeland A."/>
            <person name="Barry K.W."/>
            <person name="Cichocki N."/>
            <person name="Veneault-Fourrey C."/>
            <person name="LaButti K."/>
            <person name="Lindquist E.A."/>
            <person name="Lipzen A."/>
            <person name="Lundell T."/>
            <person name="Morin E."/>
            <person name="Murat C."/>
            <person name="Sun H."/>
            <person name="Tunlid A."/>
            <person name="Henrissat B."/>
            <person name="Grigoriev I.V."/>
            <person name="Hibbett D.S."/>
            <person name="Martin F."/>
            <person name="Nordberg H.P."/>
            <person name="Cantor M.N."/>
            <person name="Hua S.X."/>
        </authorList>
    </citation>
    <scope>NUCLEOTIDE SEQUENCE [LARGE SCALE GENOMIC DNA]</scope>
    <source>
        <strain evidence="3 4">Zn</strain>
    </source>
</reference>
<dbReference type="Proteomes" id="UP000054321">
    <property type="component" value="Unassembled WGS sequence"/>
</dbReference>
<feature type="domain" description="Acyl-CoA thioesterase-like C-terminal" evidence="2">
    <location>
        <begin position="163"/>
        <end position="320"/>
    </location>
</feature>
<dbReference type="Gene3D" id="3.10.129.10">
    <property type="entry name" value="Hotdog Thioesterase"/>
    <property type="match status" value="2"/>
</dbReference>
<name>A0A0C3GZE8_OIDMZ</name>
<dbReference type="InterPro" id="IPR003703">
    <property type="entry name" value="Acyl_CoA_thio"/>
</dbReference>
<dbReference type="InterPro" id="IPR049450">
    <property type="entry name" value="ACOT8-like_C"/>
</dbReference>
<dbReference type="CDD" id="cd03444">
    <property type="entry name" value="Thioesterase_II_repeat1"/>
    <property type="match status" value="1"/>
</dbReference>
<dbReference type="Pfam" id="PF13622">
    <property type="entry name" value="4HBT_3"/>
    <property type="match status" value="1"/>
</dbReference>
<evidence type="ECO:0000259" key="1">
    <source>
        <dbReference type="Pfam" id="PF13622"/>
    </source>
</evidence>
<protein>
    <recommendedName>
        <fullName evidence="5">Acyl-CoA thioesterase II</fullName>
    </recommendedName>
</protein>
<evidence type="ECO:0000313" key="4">
    <source>
        <dbReference type="Proteomes" id="UP000054321"/>
    </source>
</evidence>
<dbReference type="SUPFAM" id="SSF54637">
    <property type="entry name" value="Thioesterase/thiol ester dehydrase-isomerase"/>
    <property type="match status" value="2"/>
</dbReference>
<dbReference type="EMBL" id="KN832886">
    <property type="protein sequence ID" value="KIM95591.1"/>
    <property type="molecule type" value="Genomic_DNA"/>
</dbReference>
<dbReference type="HOGENOM" id="CLU_032690_3_0_1"/>
<proteinExistence type="predicted"/>
<feature type="domain" description="Acyl-CoA thioesterase-like N-terminal HotDog" evidence="1">
    <location>
        <begin position="43"/>
        <end position="128"/>
    </location>
</feature>
<evidence type="ECO:0000313" key="3">
    <source>
        <dbReference type="EMBL" id="KIM95591.1"/>
    </source>
</evidence>
<dbReference type="FunCoup" id="A0A0C3GZE8">
    <property type="interactions" value="161"/>
</dbReference>
<dbReference type="GO" id="GO:0006637">
    <property type="term" value="P:acyl-CoA metabolic process"/>
    <property type="evidence" value="ECO:0007669"/>
    <property type="project" value="InterPro"/>
</dbReference>
<accession>A0A0C3GZE8</accession>
<dbReference type="PANTHER" id="PTHR11066">
    <property type="entry name" value="ACYL-COA THIOESTERASE"/>
    <property type="match status" value="1"/>
</dbReference>
<dbReference type="PANTHER" id="PTHR11066:SF34">
    <property type="entry name" value="ACYL-COENZYME A THIOESTERASE 8"/>
    <property type="match status" value="1"/>
</dbReference>
<evidence type="ECO:0000259" key="2">
    <source>
        <dbReference type="Pfam" id="PF20789"/>
    </source>
</evidence>
<dbReference type="InterPro" id="IPR029069">
    <property type="entry name" value="HotDog_dom_sf"/>
</dbReference>
<dbReference type="GO" id="GO:0009062">
    <property type="term" value="P:fatty acid catabolic process"/>
    <property type="evidence" value="ECO:0007669"/>
    <property type="project" value="TreeGrafter"/>
</dbReference>
<sequence length="332" mass="36740">MAPDYLTNINPPPVDASKSAIENSLELTALSHIGPDVYTNTRPLWRPPGARGIYGGAVIAHCLVAGQFTIPSNFTAHSMHCYFVLAGDSEIPVIYHVDRVREGKSFATRTVQAKQRGRCIFTTTISFTHDNSETAVITHTIPLPKGLKPPPNDGEIVEMVRANQGRPFLSDRFKASNAESNNPHERKARQWIKAAGKLNPGADYKTHISALAYMSDSYFIGSVAMIHGVLRHWPKPEELSSQLSSEAESSKRNKRAGVVSMLVSLDHTIYFHQARGFMADEWIFAEVSSPWSGDGRAVVTQHMFARDGTLLATCFQEGVVRMQQEEPVRPQL</sequence>
<dbReference type="Pfam" id="PF20789">
    <property type="entry name" value="4HBT_3C"/>
    <property type="match status" value="1"/>
</dbReference>
<organism evidence="3 4">
    <name type="scientific">Oidiodendron maius (strain Zn)</name>
    <dbReference type="NCBI Taxonomy" id="913774"/>
    <lineage>
        <taxon>Eukaryota</taxon>
        <taxon>Fungi</taxon>
        <taxon>Dikarya</taxon>
        <taxon>Ascomycota</taxon>
        <taxon>Pezizomycotina</taxon>
        <taxon>Leotiomycetes</taxon>
        <taxon>Leotiomycetes incertae sedis</taxon>
        <taxon>Myxotrichaceae</taxon>
        <taxon>Oidiodendron</taxon>
    </lineage>
</organism>
<evidence type="ECO:0008006" key="5">
    <source>
        <dbReference type="Google" id="ProtNLM"/>
    </source>
</evidence>
<dbReference type="FunFam" id="3.10.129.10:FF:000074">
    <property type="entry name" value="Acyl-CoA thioesterase II"/>
    <property type="match status" value="1"/>
</dbReference>
<dbReference type="InterPro" id="IPR049449">
    <property type="entry name" value="TesB_ACOT8-like_N"/>
</dbReference>
<dbReference type="OrthoDB" id="68328at2759"/>
<dbReference type="STRING" id="913774.A0A0C3GZE8"/>
<dbReference type="CDD" id="cd03445">
    <property type="entry name" value="Thioesterase_II_repeat2"/>
    <property type="match status" value="1"/>
</dbReference>